<protein>
    <recommendedName>
        <fullName evidence="1">Uroporphyrinogen decarboxylase (URO-D) domain-containing protein</fullName>
    </recommendedName>
</protein>
<dbReference type="GO" id="GO:0006779">
    <property type="term" value="P:porphyrin-containing compound biosynthetic process"/>
    <property type="evidence" value="ECO:0007669"/>
    <property type="project" value="InterPro"/>
</dbReference>
<name>A0A7C3Z0B9_UNCW3</name>
<dbReference type="EMBL" id="DTMQ01000037">
    <property type="protein sequence ID" value="HGE99477.1"/>
    <property type="molecule type" value="Genomic_DNA"/>
</dbReference>
<dbReference type="SUPFAM" id="SSF51726">
    <property type="entry name" value="UROD/MetE-like"/>
    <property type="match status" value="1"/>
</dbReference>
<sequence length="341" mass="38350">MKDRLTPRERFNLLVIDERPDRCPVIPLLTSYAASIVRAKLRDYYTKGEIMAKAQIAAYEEFRHDAISIFSDVGIIAESCGSEFFYPEEDLPVLSQPVLNRKKISEIKIPNPKCDGRLPVYLTAIEIGYQSLGDRVPILAYIPAPFTTAMHLIAPEIFLRSTIQDPSLVKELLELSSYAAVEFAAAIIDVGGLPLIVDPSASGSLISPRIFKEYALPYERKLIDFLHRYDFDCILHICGDTTPILDLLPETNADLISLDKVPINLARERLGKRMRIIGNFPPTDLLLFHPDEIRVKVQEMVRIGKRVEKGYVAATGCEVPIKTPKENLMAFVESAKEAGWY</sequence>
<dbReference type="InterPro" id="IPR052024">
    <property type="entry name" value="Methanogen_methyltrans"/>
</dbReference>
<evidence type="ECO:0000313" key="2">
    <source>
        <dbReference type="EMBL" id="HGE99477.1"/>
    </source>
</evidence>
<feature type="domain" description="Uroporphyrinogen decarboxylase (URO-D)" evidence="1">
    <location>
        <begin position="6"/>
        <end position="337"/>
    </location>
</feature>
<dbReference type="Gene3D" id="3.20.20.210">
    <property type="match status" value="1"/>
</dbReference>
<proteinExistence type="predicted"/>
<reference evidence="2" key="1">
    <citation type="journal article" date="2020" name="mSystems">
        <title>Genome- and Community-Level Interaction Insights into Carbon Utilization and Element Cycling Functions of Hydrothermarchaeota in Hydrothermal Sediment.</title>
        <authorList>
            <person name="Zhou Z."/>
            <person name="Liu Y."/>
            <person name="Xu W."/>
            <person name="Pan J."/>
            <person name="Luo Z.H."/>
            <person name="Li M."/>
        </authorList>
    </citation>
    <scope>NUCLEOTIDE SEQUENCE [LARGE SCALE GENOMIC DNA]</scope>
    <source>
        <strain evidence="2">SpSt-906</strain>
    </source>
</reference>
<dbReference type="PANTHER" id="PTHR47099">
    <property type="entry name" value="METHYLCOBAMIDE:COM METHYLTRANSFERASE MTBA"/>
    <property type="match status" value="1"/>
</dbReference>
<comment type="caution">
    <text evidence="2">The sequence shown here is derived from an EMBL/GenBank/DDBJ whole genome shotgun (WGS) entry which is preliminary data.</text>
</comment>
<dbReference type="InterPro" id="IPR000257">
    <property type="entry name" value="Uroporphyrinogen_deCOase"/>
</dbReference>
<dbReference type="PANTHER" id="PTHR47099:SF1">
    <property type="entry name" value="METHYLCOBAMIDE:COM METHYLTRANSFERASE MTBA"/>
    <property type="match status" value="1"/>
</dbReference>
<dbReference type="GO" id="GO:0004853">
    <property type="term" value="F:uroporphyrinogen decarboxylase activity"/>
    <property type="evidence" value="ECO:0007669"/>
    <property type="project" value="InterPro"/>
</dbReference>
<dbReference type="InterPro" id="IPR038071">
    <property type="entry name" value="UROD/MetE-like_sf"/>
</dbReference>
<gene>
    <name evidence="2" type="ORF">ENX07_05345</name>
</gene>
<dbReference type="AlphaFoldDB" id="A0A7C3Z0B9"/>
<dbReference type="CDD" id="cd03465">
    <property type="entry name" value="URO-D_like"/>
    <property type="match status" value="1"/>
</dbReference>
<dbReference type="Pfam" id="PF01208">
    <property type="entry name" value="URO-D"/>
    <property type="match status" value="1"/>
</dbReference>
<accession>A0A7C3Z0B9</accession>
<organism evidence="2">
    <name type="scientific">candidate division WOR-3 bacterium</name>
    <dbReference type="NCBI Taxonomy" id="2052148"/>
    <lineage>
        <taxon>Bacteria</taxon>
        <taxon>Bacteria division WOR-3</taxon>
    </lineage>
</organism>
<evidence type="ECO:0000259" key="1">
    <source>
        <dbReference type="Pfam" id="PF01208"/>
    </source>
</evidence>